<evidence type="ECO:0000313" key="1">
    <source>
        <dbReference type="EMBL" id="PNX70058.1"/>
    </source>
</evidence>
<comment type="caution">
    <text evidence="1">The sequence shown here is derived from an EMBL/GenBank/DDBJ whole genome shotgun (WGS) entry which is preliminary data.</text>
</comment>
<dbReference type="ExpressionAtlas" id="A0A2K3KUU9">
    <property type="expression patterns" value="baseline"/>
</dbReference>
<name>A0A2K3KUU9_TRIPR</name>
<gene>
    <name evidence="1" type="ORF">L195_g057064</name>
</gene>
<organism evidence="1 2">
    <name type="scientific">Trifolium pratense</name>
    <name type="common">Red clover</name>
    <dbReference type="NCBI Taxonomy" id="57577"/>
    <lineage>
        <taxon>Eukaryota</taxon>
        <taxon>Viridiplantae</taxon>
        <taxon>Streptophyta</taxon>
        <taxon>Embryophyta</taxon>
        <taxon>Tracheophyta</taxon>
        <taxon>Spermatophyta</taxon>
        <taxon>Magnoliopsida</taxon>
        <taxon>eudicotyledons</taxon>
        <taxon>Gunneridae</taxon>
        <taxon>Pentapetalae</taxon>
        <taxon>rosids</taxon>
        <taxon>fabids</taxon>
        <taxon>Fabales</taxon>
        <taxon>Fabaceae</taxon>
        <taxon>Papilionoideae</taxon>
        <taxon>50 kb inversion clade</taxon>
        <taxon>NPAAA clade</taxon>
        <taxon>Hologalegina</taxon>
        <taxon>IRL clade</taxon>
        <taxon>Trifolieae</taxon>
        <taxon>Trifolium</taxon>
    </lineage>
</organism>
<dbReference type="EMBL" id="ASHM01111030">
    <property type="protein sequence ID" value="PNX70058.1"/>
    <property type="molecule type" value="Genomic_DNA"/>
</dbReference>
<dbReference type="Proteomes" id="UP000236291">
    <property type="component" value="Unassembled WGS sequence"/>
</dbReference>
<reference evidence="1 2" key="2">
    <citation type="journal article" date="2017" name="Front. Plant Sci.">
        <title>Gene Classification and Mining of Molecular Markers Useful in Red Clover (Trifolium pratense) Breeding.</title>
        <authorList>
            <person name="Istvanek J."/>
            <person name="Dluhosova J."/>
            <person name="Dluhos P."/>
            <person name="Patkova L."/>
            <person name="Nedelnik J."/>
            <person name="Repkova J."/>
        </authorList>
    </citation>
    <scope>NUCLEOTIDE SEQUENCE [LARGE SCALE GENOMIC DNA]</scope>
    <source>
        <strain evidence="2">cv. Tatra</strain>
        <tissue evidence="1">Young leaves</tissue>
    </source>
</reference>
<feature type="non-terminal residue" evidence="1">
    <location>
        <position position="61"/>
    </location>
</feature>
<evidence type="ECO:0000313" key="2">
    <source>
        <dbReference type="Proteomes" id="UP000236291"/>
    </source>
</evidence>
<sequence length="61" mass="6075">MCLFSACAVHAPASGKSARKIVFNAPALDAPAPRTTKCTCISRGQTQNNGAAAPTAAAPSC</sequence>
<proteinExistence type="predicted"/>
<dbReference type="AlphaFoldDB" id="A0A2K3KUU9"/>
<reference evidence="1 2" key="1">
    <citation type="journal article" date="2014" name="Am. J. Bot.">
        <title>Genome assembly and annotation for red clover (Trifolium pratense; Fabaceae).</title>
        <authorList>
            <person name="Istvanek J."/>
            <person name="Jaros M."/>
            <person name="Krenek A."/>
            <person name="Repkova J."/>
        </authorList>
    </citation>
    <scope>NUCLEOTIDE SEQUENCE [LARGE SCALE GENOMIC DNA]</scope>
    <source>
        <strain evidence="2">cv. Tatra</strain>
        <tissue evidence="1">Young leaves</tissue>
    </source>
</reference>
<protein>
    <submittedName>
        <fullName evidence="1">Uncharacterized protein</fullName>
    </submittedName>
</protein>
<accession>A0A2K3KUU9</accession>